<feature type="region of interest" description="Disordered" evidence="1">
    <location>
        <begin position="119"/>
        <end position="141"/>
    </location>
</feature>
<evidence type="ECO:0000313" key="3">
    <source>
        <dbReference type="EMBL" id="GAA5196465.1"/>
    </source>
</evidence>
<keyword evidence="4" id="KW-1185">Reference proteome</keyword>
<dbReference type="InterPro" id="IPR012312">
    <property type="entry name" value="Hemerythrin-like"/>
</dbReference>
<feature type="domain" description="Hemerythrin-like" evidence="2">
    <location>
        <begin position="8"/>
        <end position="100"/>
    </location>
</feature>
<name>A0ABP9SHI7_9ACTN</name>
<evidence type="ECO:0000259" key="2">
    <source>
        <dbReference type="Pfam" id="PF01814"/>
    </source>
</evidence>
<gene>
    <name evidence="3" type="ORF">GCM10023322_65440</name>
</gene>
<sequence>MRNGQGAAKRDAFADLVRLLAVHESAEEQVVHPRVRKAAADGADRIVQARLDEEHEAKQVLSRLYDLGVDHPDFDGQFHPFAEAVLAHATHEETDEFPRLRETLPPERLRRMAGAVKAAESLAPTRPHPMAGESRAGNLLAGPPMAIFDRARDRMREWRQANPDH</sequence>
<dbReference type="PANTHER" id="PTHR35585">
    <property type="entry name" value="HHE DOMAIN PROTEIN (AFU_ORTHOLOGUE AFUA_4G00730)"/>
    <property type="match status" value="1"/>
</dbReference>
<accession>A0ABP9SHI7</accession>
<dbReference type="Pfam" id="PF01814">
    <property type="entry name" value="Hemerythrin"/>
    <property type="match status" value="1"/>
</dbReference>
<dbReference type="EMBL" id="BAABJQ010000026">
    <property type="protein sequence ID" value="GAA5196465.1"/>
    <property type="molecule type" value="Genomic_DNA"/>
</dbReference>
<proteinExistence type="predicted"/>
<dbReference type="Gene3D" id="1.20.120.520">
    <property type="entry name" value="nmb1532 protein domain like"/>
    <property type="match status" value="1"/>
</dbReference>
<evidence type="ECO:0000256" key="1">
    <source>
        <dbReference type="SAM" id="MobiDB-lite"/>
    </source>
</evidence>
<evidence type="ECO:0000313" key="4">
    <source>
        <dbReference type="Proteomes" id="UP001501570"/>
    </source>
</evidence>
<organism evidence="3 4">
    <name type="scientific">Rugosimonospora acidiphila</name>
    <dbReference type="NCBI Taxonomy" id="556531"/>
    <lineage>
        <taxon>Bacteria</taxon>
        <taxon>Bacillati</taxon>
        <taxon>Actinomycetota</taxon>
        <taxon>Actinomycetes</taxon>
        <taxon>Micromonosporales</taxon>
        <taxon>Micromonosporaceae</taxon>
        <taxon>Rugosimonospora</taxon>
    </lineage>
</organism>
<dbReference type="Proteomes" id="UP001501570">
    <property type="component" value="Unassembled WGS sequence"/>
</dbReference>
<reference evidence="4" key="1">
    <citation type="journal article" date="2019" name="Int. J. Syst. Evol. Microbiol.">
        <title>The Global Catalogue of Microorganisms (GCM) 10K type strain sequencing project: providing services to taxonomists for standard genome sequencing and annotation.</title>
        <authorList>
            <consortium name="The Broad Institute Genomics Platform"/>
            <consortium name="The Broad Institute Genome Sequencing Center for Infectious Disease"/>
            <person name="Wu L."/>
            <person name="Ma J."/>
        </authorList>
    </citation>
    <scope>NUCLEOTIDE SEQUENCE [LARGE SCALE GENOMIC DNA]</scope>
    <source>
        <strain evidence="4">JCM 18304</strain>
    </source>
</reference>
<protein>
    <submittedName>
        <fullName evidence="3">Hemerythrin domain-containing protein</fullName>
    </submittedName>
</protein>
<comment type="caution">
    <text evidence="3">The sequence shown here is derived from an EMBL/GenBank/DDBJ whole genome shotgun (WGS) entry which is preliminary data.</text>
</comment>
<dbReference type="PANTHER" id="PTHR35585:SF1">
    <property type="entry name" value="HHE DOMAIN PROTEIN (AFU_ORTHOLOGUE AFUA_4G00730)"/>
    <property type="match status" value="1"/>
</dbReference>